<feature type="region of interest" description="Disordered" evidence="1">
    <location>
        <begin position="86"/>
        <end position="173"/>
    </location>
</feature>
<feature type="compositionally biased region" description="Polar residues" evidence="1">
    <location>
        <begin position="88"/>
        <end position="98"/>
    </location>
</feature>
<keyword evidence="2" id="KW-0732">Signal</keyword>
<protein>
    <recommendedName>
        <fullName evidence="5">Secreted protein</fullName>
    </recommendedName>
</protein>
<feature type="signal peptide" evidence="2">
    <location>
        <begin position="1"/>
        <end position="19"/>
    </location>
</feature>
<feature type="compositionally biased region" description="Polar residues" evidence="1">
    <location>
        <begin position="209"/>
        <end position="224"/>
    </location>
</feature>
<sequence>MARSLCLFALCALVVGTRAMDLKSMGIDLERASSLLLPMLPVICNANKEQKQNVDCAGCMDAIVQYIKAVSNGEEWAILSADGVVSAPRTSTSSNSWPRRTGPVTPARREPSGGSVPSRQLADNAASPEVSNAASPEGALVPEGALPPGFGSRKRQPGPIVSRRSRRRRLHSSSLTTLSDREAALKSSDLSEQLRPFQRACDRAEDHNLPTQTWVRPATATGTP</sequence>
<evidence type="ECO:0008006" key="5">
    <source>
        <dbReference type="Google" id="ProtNLM"/>
    </source>
</evidence>
<accession>A0AAQ4CXY4</accession>
<dbReference type="Proteomes" id="UP001321473">
    <property type="component" value="Unassembled WGS sequence"/>
</dbReference>
<evidence type="ECO:0000256" key="2">
    <source>
        <dbReference type="SAM" id="SignalP"/>
    </source>
</evidence>
<feature type="chain" id="PRO_5042845261" description="Secreted protein" evidence="2">
    <location>
        <begin position="20"/>
        <end position="224"/>
    </location>
</feature>
<name>A0AAQ4CXY4_AMBAM</name>
<dbReference type="EMBL" id="JARKHS020036750">
    <property type="protein sequence ID" value="KAK8755074.1"/>
    <property type="molecule type" value="Genomic_DNA"/>
</dbReference>
<evidence type="ECO:0000256" key="1">
    <source>
        <dbReference type="SAM" id="MobiDB-lite"/>
    </source>
</evidence>
<proteinExistence type="predicted"/>
<evidence type="ECO:0000313" key="3">
    <source>
        <dbReference type="EMBL" id="KAK8755074.1"/>
    </source>
</evidence>
<keyword evidence="4" id="KW-1185">Reference proteome</keyword>
<organism evidence="3 4">
    <name type="scientific">Amblyomma americanum</name>
    <name type="common">Lone star tick</name>
    <dbReference type="NCBI Taxonomy" id="6943"/>
    <lineage>
        <taxon>Eukaryota</taxon>
        <taxon>Metazoa</taxon>
        <taxon>Ecdysozoa</taxon>
        <taxon>Arthropoda</taxon>
        <taxon>Chelicerata</taxon>
        <taxon>Arachnida</taxon>
        <taxon>Acari</taxon>
        <taxon>Parasitiformes</taxon>
        <taxon>Ixodida</taxon>
        <taxon>Ixodoidea</taxon>
        <taxon>Ixodidae</taxon>
        <taxon>Amblyomminae</taxon>
        <taxon>Amblyomma</taxon>
    </lineage>
</organism>
<feature type="region of interest" description="Disordered" evidence="1">
    <location>
        <begin position="201"/>
        <end position="224"/>
    </location>
</feature>
<dbReference type="AlphaFoldDB" id="A0AAQ4CXY4"/>
<comment type="caution">
    <text evidence="3">The sequence shown here is derived from an EMBL/GenBank/DDBJ whole genome shotgun (WGS) entry which is preliminary data.</text>
</comment>
<evidence type="ECO:0000313" key="4">
    <source>
        <dbReference type="Proteomes" id="UP001321473"/>
    </source>
</evidence>
<reference evidence="3 4" key="1">
    <citation type="journal article" date="2023" name="Arcadia Sci">
        <title>De novo assembly of a long-read Amblyomma americanum tick genome.</title>
        <authorList>
            <person name="Chou S."/>
            <person name="Poskanzer K.E."/>
            <person name="Rollins M."/>
            <person name="Thuy-Boun P.S."/>
        </authorList>
    </citation>
    <scope>NUCLEOTIDE SEQUENCE [LARGE SCALE GENOMIC DNA]</scope>
    <source>
        <strain evidence="3">F_SG_1</strain>
        <tissue evidence="3">Salivary glands</tissue>
    </source>
</reference>
<gene>
    <name evidence="3" type="ORF">V5799_002224</name>
</gene>